<evidence type="ECO:0000313" key="3">
    <source>
        <dbReference type="EMBL" id="GGA78970.1"/>
    </source>
</evidence>
<dbReference type="InterPro" id="IPR018376">
    <property type="entry name" value="Enoyl-CoA_hyd/isom_CS"/>
</dbReference>
<keyword evidence="3" id="KW-0413">Isomerase</keyword>
<dbReference type="Gene3D" id="1.10.12.10">
    <property type="entry name" value="Lyase 2-enoyl-coa Hydratase, Chain A, domain 2"/>
    <property type="match status" value="1"/>
</dbReference>
<organism evidence="3 4">
    <name type="scientific">Nitratireductor aestuarii</name>
    <dbReference type="NCBI Taxonomy" id="1735103"/>
    <lineage>
        <taxon>Bacteria</taxon>
        <taxon>Pseudomonadati</taxon>
        <taxon>Pseudomonadota</taxon>
        <taxon>Alphaproteobacteria</taxon>
        <taxon>Hyphomicrobiales</taxon>
        <taxon>Phyllobacteriaceae</taxon>
        <taxon>Nitratireductor</taxon>
    </lineage>
</organism>
<dbReference type="EMBL" id="BMIF01000015">
    <property type="protein sequence ID" value="GGA78970.1"/>
    <property type="molecule type" value="Genomic_DNA"/>
</dbReference>
<dbReference type="Gene3D" id="3.90.226.10">
    <property type="entry name" value="2-enoyl-CoA Hydratase, Chain A, domain 1"/>
    <property type="match status" value="1"/>
</dbReference>
<reference evidence="3" key="1">
    <citation type="journal article" date="2014" name="Int. J. Syst. Evol. Microbiol.">
        <title>Complete genome sequence of Corynebacterium casei LMG S-19264T (=DSM 44701T), isolated from a smear-ripened cheese.</title>
        <authorList>
            <consortium name="US DOE Joint Genome Institute (JGI-PGF)"/>
            <person name="Walter F."/>
            <person name="Albersmeier A."/>
            <person name="Kalinowski J."/>
            <person name="Ruckert C."/>
        </authorList>
    </citation>
    <scope>NUCLEOTIDE SEQUENCE</scope>
    <source>
        <strain evidence="3">CGMCC 1.15320</strain>
    </source>
</reference>
<name>A0A916W924_9HYPH</name>
<evidence type="ECO:0000256" key="1">
    <source>
        <dbReference type="ARBA" id="ARBA00005254"/>
    </source>
</evidence>
<dbReference type="Proteomes" id="UP000636264">
    <property type="component" value="Unassembled WGS sequence"/>
</dbReference>
<dbReference type="InterPro" id="IPR001753">
    <property type="entry name" value="Enoyl-CoA_hydra/iso"/>
</dbReference>
<keyword evidence="4" id="KW-1185">Reference proteome</keyword>
<gene>
    <name evidence="3" type="primary">paaG</name>
    <name evidence="3" type="ORF">GCM10011385_36400</name>
</gene>
<comment type="similarity">
    <text evidence="1 2">Belongs to the enoyl-CoA hydratase/isomerase family.</text>
</comment>
<proteinExistence type="inferred from homology"/>
<dbReference type="GO" id="GO:0016853">
    <property type="term" value="F:isomerase activity"/>
    <property type="evidence" value="ECO:0007669"/>
    <property type="project" value="UniProtKB-KW"/>
</dbReference>
<dbReference type="Pfam" id="PF00378">
    <property type="entry name" value="ECH_1"/>
    <property type="match status" value="1"/>
</dbReference>
<evidence type="ECO:0000256" key="2">
    <source>
        <dbReference type="RuleBase" id="RU003707"/>
    </source>
</evidence>
<evidence type="ECO:0000313" key="4">
    <source>
        <dbReference type="Proteomes" id="UP000636264"/>
    </source>
</evidence>
<dbReference type="CDD" id="cd06558">
    <property type="entry name" value="crotonase-like"/>
    <property type="match status" value="1"/>
</dbReference>
<dbReference type="RefSeq" id="WP_188722542.1">
    <property type="nucleotide sequence ID" value="NZ_BMIF01000015.1"/>
</dbReference>
<dbReference type="PANTHER" id="PTHR43459:SF1">
    <property type="entry name" value="EG:BACN32G11.4 PROTEIN"/>
    <property type="match status" value="1"/>
</dbReference>
<dbReference type="PROSITE" id="PS00166">
    <property type="entry name" value="ENOYL_COA_HYDRATASE"/>
    <property type="match status" value="1"/>
</dbReference>
<reference evidence="3" key="2">
    <citation type="submission" date="2020-09" db="EMBL/GenBank/DDBJ databases">
        <authorList>
            <person name="Sun Q."/>
            <person name="Zhou Y."/>
        </authorList>
    </citation>
    <scope>NUCLEOTIDE SEQUENCE</scope>
    <source>
        <strain evidence="3">CGMCC 1.15320</strain>
    </source>
</reference>
<comment type="caution">
    <text evidence="3">The sequence shown here is derived from an EMBL/GenBank/DDBJ whole genome shotgun (WGS) entry which is preliminary data.</text>
</comment>
<dbReference type="InterPro" id="IPR014748">
    <property type="entry name" value="Enoyl-CoA_hydra_C"/>
</dbReference>
<protein>
    <submittedName>
        <fullName evidence="3">2-(1,2-epoxy-1,2-dihydrophenyl)acetyl-CoA isomerase</fullName>
    </submittedName>
</protein>
<dbReference type="PANTHER" id="PTHR43459">
    <property type="entry name" value="ENOYL-COA HYDRATASE"/>
    <property type="match status" value="1"/>
</dbReference>
<dbReference type="SUPFAM" id="SSF52096">
    <property type="entry name" value="ClpP/crotonase"/>
    <property type="match status" value="1"/>
</dbReference>
<dbReference type="AlphaFoldDB" id="A0A916W924"/>
<accession>A0A916W924</accession>
<dbReference type="InterPro" id="IPR029045">
    <property type="entry name" value="ClpP/crotonase-like_dom_sf"/>
</dbReference>
<sequence>MTTESINISIDSGIATLKLCRPHVMNALAASTIRELRSALASLRDNAEVRTVVLTGEGKAFCTGADLSDPEISLDGPLSQRSEKLAQLMRGEINPTVSDLLHFPKPTIAAVNGPAVGAGIGLALSCDIVIATQSAYFMNVFTPRMGLVPDMGVTWHLERLVGRARARGMTMLGDRLSAHDAAEWGMIWKAVPDAELAAEVSATARRLADAPPLALRALSEILDEAGSNGFDEQLDREGEVQCSLVSTADAQEAVTAFREKRLPHFTGR</sequence>